<dbReference type="AlphaFoldDB" id="A0AAD7GMU8"/>
<sequence>MEPSLNLHNITSTTRKIQLDSTVFFCVPSTAPSMPSEAQRNPDFEPGLPQVVCDFPTRRETVQTSSAPSPRMDSDTRGTRGGGGKGARLCLDWSFLAFTSYLQQISRIRGRPRGFRKPRRSQDMYSGEREETRARTRLDDLQCKKEELLQPRRWRDGQHGNAQGNSPQSDKNGGRGWSQSSFLSSEVRARIDKASVKRD</sequence>
<name>A0AAD7GMU8_MYCRO</name>
<protein>
    <submittedName>
        <fullName evidence="2">Uncharacterized protein</fullName>
    </submittedName>
</protein>
<gene>
    <name evidence="2" type="ORF">B0H17DRAFT_1056660</name>
</gene>
<dbReference type="EMBL" id="JARKIE010000039">
    <property type="protein sequence ID" value="KAJ7695160.1"/>
    <property type="molecule type" value="Genomic_DNA"/>
</dbReference>
<accession>A0AAD7GMU8</accession>
<dbReference type="Proteomes" id="UP001221757">
    <property type="component" value="Unassembled WGS sequence"/>
</dbReference>
<evidence type="ECO:0000256" key="1">
    <source>
        <dbReference type="SAM" id="MobiDB-lite"/>
    </source>
</evidence>
<comment type="caution">
    <text evidence="2">The sequence shown here is derived from an EMBL/GenBank/DDBJ whole genome shotgun (WGS) entry which is preliminary data.</text>
</comment>
<evidence type="ECO:0000313" key="2">
    <source>
        <dbReference type="EMBL" id="KAJ7695160.1"/>
    </source>
</evidence>
<evidence type="ECO:0000313" key="3">
    <source>
        <dbReference type="Proteomes" id="UP001221757"/>
    </source>
</evidence>
<feature type="region of interest" description="Disordered" evidence="1">
    <location>
        <begin position="112"/>
        <end position="199"/>
    </location>
</feature>
<reference evidence="2" key="1">
    <citation type="submission" date="2023-03" db="EMBL/GenBank/DDBJ databases">
        <title>Massive genome expansion in bonnet fungi (Mycena s.s.) driven by repeated elements and novel gene families across ecological guilds.</title>
        <authorList>
            <consortium name="Lawrence Berkeley National Laboratory"/>
            <person name="Harder C.B."/>
            <person name="Miyauchi S."/>
            <person name="Viragh M."/>
            <person name="Kuo A."/>
            <person name="Thoen E."/>
            <person name="Andreopoulos B."/>
            <person name="Lu D."/>
            <person name="Skrede I."/>
            <person name="Drula E."/>
            <person name="Henrissat B."/>
            <person name="Morin E."/>
            <person name="Kohler A."/>
            <person name="Barry K."/>
            <person name="LaButti K."/>
            <person name="Morin E."/>
            <person name="Salamov A."/>
            <person name="Lipzen A."/>
            <person name="Mereny Z."/>
            <person name="Hegedus B."/>
            <person name="Baldrian P."/>
            <person name="Stursova M."/>
            <person name="Weitz H."/>
            <person name="Taylor A."/>
            <person name="Grigoriev I.V."/>
            <person name="Nagy L.G."/>
            <person name="Martin F."/>
            <person name="Kauserud H."/>
        </authorList>
    </citation>
    <scope>NUCLEOTIDE SEQUENCE</scope>
    <source>
        <strain evidence="2">CBHHK067</strain>
    </source>
</reference>
<organism evidence="2 3">
    <name type="scientific">Mycena rosella</name>
    <name type="common">Pink bonnet</name>
    <name type="synonym">Agaricus rosellus</name>
    <dbReference type="NCBI Taxonomy" id="1033263"/>
    <lineage>
        <taxon>Eukaryota</taxon>
        <taxon>Fungi</taxon>
        <taxon>Dikarya</taxon>
        <taxon>Basidiomycota</taxon>
        <taxon>Agaricomycotina</taxon>
        <taxon>Agaricomycetes</taxon>
        <taxon>Agaricomycetidae</taxon>
        <taxon>Agaricales</taxon>
        <taxon>Marasmiineae</taxon>
        <taxon>Mycenaceae</taxon>
        <taxon>Mycena</taxon>
    </lineage>
</organism>
<feature type="region of interest" description="Disordered" evidence="1">
    <location>
        <begin position="59"/>
        <end position="84"/>
    </location>
</feature>
<keyword evidence="3" id="KW-1185">Reference proteome</keyword>
<feature type="compositionally biased region" description="Polar residues" evidence="1">
    <location>
        <begin position="160"/>
        <end position="184"/>
    </location>
</feature>
<proteinExistence type="predicted"/>
<feature type="compositionally biased region" description="Basic and acidic residues" evidence="1">
    <location>
        <begin position="120"/>
        <end position="158"/>
    </location>
</feature>
<feature type="compositionally biased region" description="Basic and acidic residues" evidence="1">
    <location>
        <begin position="187"/>
        <end position="199"/>
    </location>
</feature>